<keyword evidence="9" id="KW-0150">Chloroplast</keyword>
<evidence type="ECO:0000256" key="19">
    <source>
        <dbReference type="SAM" id="MobiDB-lite"/>
    </source>
</evidence>
<dbReference type="SUPFAM" id="SSF51905">
    <property type="entry name" value="FAD/NAD(P)-binding domain"/>
    <property type="match status" value="1"/>
</dbReference>
<dbReference type="GO" id="GO:0016491">
    <property type="term" value="F:oxidoreductase activity"/>
    <property type="evidence" value="ECO:0007669"/>
    <property type="project" value="InterPro"/>
</dbReference>
<keyword evidence="12" id="KW-0125">Carotenoid biosynthesis</keyword>
<reference evidence="21" key="1">
    <citation type="submission" date="2015-06" db="EMBL/GenBank/DDBJ databases">
        <title>Gene cloning and expression profile of a novel carotenoid isomerase from the green alga Haematococcus pluvialis.</title>
        <authorList>
            <person name="Cui H."/>
            <person name="Cui Y."/>
            <person name="Qin S."/>
        </authorList>
    </citation>
    <scope>NUCLEOTIDE SEQUENCE</scope>
    <source>
        <strain evidence="21">Flotow 1844</strain>
    </source>
</reference>
<comment type="similarity">
    <text evidence="7">Belongs to the carotenoid/retinoid oxidoreductase family. CrtISO subfamily.</text>
</comment>
<evidence type="ECO:0000256" key="15">
    <source>
        <dbReference type="ARBA" id="ARBA00022946"/>
    </source>
</evidence>
<dbReference type="InterPro" id="IPR036188">
    <property type="entry name" value="FAD/NAD-bd_sf"/>
</dbReference>
<dbReference type="InterPro" id="IPR002937">
    <property type="entry name" value="Amino_oxidase"/>
</dbReference>
<evidence type="ECO:0000256" key="14">
    <source>
        <dbReference type="ARBA" id="ARBA00022857"/>
    </source>
</evidence>
<dbReference type="UniPathway" id="UPA00803"/>
<keyword evidence="18 21" id="KW-0413">Isomerase</keyword>
<comment type="cofactor">
    <cofactor evidence="4">
        <name>FAD</name>
        <dbReference type="ChEBI" id="CHEBI:57692"/>
    </cofactor>
</comment>
<keyword evidence="15" id="KW-0809">Transit peptide</keyword>
<dbReference type="Gene3D" id="3.50.50.60">
    <property type="entry name" value="FAD/NAD(P)-binding domain"/>
    <property type="match status" value="1"/>
</dbReference>
<evidence type="ECO:0000256" key="8">
    <source>
        <dbReference type="ARBA" id="ARBA00012419"/>
    </source>
</evidence>
<comment type="catalytic activity">
    <reaction evidence="1">
        <text>7,7',9,9'-tetra-cis-lycopene = all-trans-lycopene</text>
        <dbReference type="Rhea" id="RHEA:30971"/>
        <dbReference type="ChEBI" id="CHEBI:15948"/>
        <dbReference type="ChEBI" id="CHEBI:62466"/>
        <dbReference type="EC" id="5.2.1.13"/>
    </reaction>
</comment>
<keyword evidence="11" id="KW-0934">Plastid</keyword>
<evidence type="ECO:0000256" key="11">
    <source>
        <dbReference type="ARBA" id="ARBA00022640"/>
    </source>
</evidence>
<evidence type="ECO:0000256" key="16">
    <source>
        <dbReference type="ARBA" id="ARBA00023027"/>
    </source>
</evidence>
<evidence type="ECO:0000256" key="2">
    <source>
        <dbReference type="ARBA" id="ARBA00001911"/>
    </source>
</evidence>
<dbReference type="Gene3D" id="3.90.660.50">
    <property type="match status" value="1"/>
</dbReference>
<evidence type="ECO:0000256" key="9">
    <source>
        <dbReference type="ARBA" id="ARBA00022528"/>
    </source>
</evidence>
<dbReference type="EMBL" id="KT159770">
    <property type="protein sequence ID" value="ANQ45191.1"/>
    <property type="molecule type" value="mRNA"/>
</dbReference>
<evidence type="ECO:0000256" key="13">
    <source>
        <dbReference type="ARBA" id="ARBA00022827"/>
    </source>
</evidence>
<evidence type="ECO:0000256" key="12">
    <source>
        <dbReference type="ARBA" id="ARBA00022746"/>
    </source>
</evidence>
<evidence type="ECO:0000256" key="3">
    <source>
        <dbReference type="ARBA" id="ARBA00001937"/>
    </source>
</evidence>
<proteinExistence type="evidence at transcript level"/>
<dbReference type="EC" id="5.2.1.13" evidence="8"/>
<dbReference type="GO" id="GO:0046608">
    <property type="term" value="F:carotenoid isomerase activity"/>
    <property type="evidence" value="ECO:0007669"/>
    <property type="project" value="InterPro"/>
</dbReference>
<keyword evidence="13" id="KW-0274">FAD</keyword>
<dbReference type="GO" id="GO:0016117">
    <property type="term" value="P:carotenoid biosynthetic process"/>
    <property type="evidence" value="ECO:0007669"/>
    <property type="project" value="UniProtKB-KW"/>
</dbReference>
<dbReference type="InterPro" id="IPR045892">
    <property type="entry name" value="CrtISO-like"/>
</dbReference>
<keyword evidence="17" id="KW-0472">Membrane</keyword>
<evidence type="ECO:0000256" key="18">
    <source>
        <dbReference type="ARBA" id="ARBA00023235"/>
    </source>
</evidence>
<evidence type="ECO:0000256" key="5">
    <source>
        <dbReference type="ARBA" id="ARBA00004258"/>
    </source>
</evidence>
<evidence type="ECO:0000313" key="21">
    <source>
        <dbReference type="EMBL" id="ANQ45191.1"/>
    </source>
</evidence>
<evidence type="ECO:0000256" key="10">
    <source>
        <dbReference type="ARBA" id="ARBA00022630"/>
    </source>
</evidence>
<evidence type="ECO:0000256" key="7">
    <source>
        <dbReference type="ARBA" id="ARBA00005855"/>
    </source>
</evidence>
<evidence type="ECO:0000256" key="17">
    <source>
        <dbReference type="ARBA" id="ARBA00023136"/>
    </source>
</evidence>
<evidence type="ECO:0000256" key="4">
    <source>
        <dbReference type="ARBA" id="ARBA00001974"/>
    </source>
</evidence>
<protein>
    <recommendedName>
        <fullName evidence="8">prolycopene isomerase</fullName>
        <ecNumber evidence="8">5.2.1.13</ecNumber>
    </recommendedName>
</protein>
<accession>A0A2I4KDZ6</accession>
<comment type="cofactor">
    <cofactor evidence="3">
        <name>NADP(+)</name>
        <dbReference type="ChEBI" id="CHEBI:58349"/>
    </cofactor>
</comment>
<name>A0A2I4KDZ6_HAELA</name>
<keyword evidence="16" id="KW-0520">NAD</keyword>
<sequence>MMLNGHQTHRQVTESRGRSTGNPVVPACVSAHQCSTSGRAAEWPAQCPRVRSKAYPQQSQLASRGAKAQAARTVYPPLEEVQKLPIEAPTDIEYDAAIIGGGMGGLATASQLVAKGAKVVVLEKYLVPGGSAAHFKRAGFTFDVGSSMMFGMGSKGTTNLITKCLEAVGKAIDTVPDPSQVHYHLPASSAHPEGLSIKVWRAYDDFVEEMGLRFPHEKEGVKKFYDDCWKVFNSLNVLELKSLEEPRYLLTQFARQPLACLTLAAYATSNTGDIARRYIKDPVLLKFIDLECFIWSTVSADMTPMINAGMVFCDRHFGGINYPVGGVGRLAELLVDGITERGSHIVYKANVKEILTHAAAEEAAPRAVGVRLADGREFRGKTVVSNATRWDTFDKLLGEDKVPESEKLFKQRYKKAPSFFSMHMGVKAEVFAARPGRAAVGDCHHIILEDWARMEDTHGTLFVSLPSVLDPSLAPAGQHIVHAFTPDWIEDWQGLDVSAYEARKQQVADQLVQRLDAVFPGLAASVTYMEAGTPRTHRRYLNREDGTYGPIPSRRPLGMLSMPLNRTAVPGLYCVGDSTFPGQGVNAVVFSGFGCAHRIACDTGREPSWPLLDRAFNATLDYVRDRS</sequence>
<evidence type="ECO:0000259" key="20">
    <source>
        <dbReference type="Pfam" id="PF01593"/>
    </source>
</evidence>
<dbReference type="GO" id="GO:0031969">
    <property type="term" value="C:chloroplast membrane"/>
    <property type="evidence" value="ECO:0007669"/>
    <property type="project" value="UniProtKB-SubCell"/>
</dbReference>
<dbReference type="PANTHER" id="PTHR46313:SF3">
    <property type="entry name" value="PROLYCOPENE ISOMERASE, CHLOROPLASTIC"/>
    <property type="match status" value="1"/>
</dbReference>
<dbReference type="SMR" id="A0A2I4KDZ6"/>
<keyword evidence="14" id="KW-0521">NADP</keyword>
<dbReference type="Pfam" id="PF01593">
    <property type="entry name" value="Amino_oxidase"/>
    <property type="match status" value="1"/>
</dbReference>
<comment type="pathway">
    <text evidence="6">Carotenoid biosynthesis; lycopene biosynthesis.</text>
</comment>
<comment type="subcellular location">
    <subcellularLocation>
        <location evidence="5">Plastid</location>
        <location evidence="5">Chloroplast membrane</location>
        <topology evidence="5">Peripheral membrane protein</topology>
    </subcellularLocation>
</comment>
<feature type="domain" description="Amine oxidase" evidence="20">
    <location>
        <begin position="103"/>
        <end position="599"/>
    </location>
</feature>
<dbReference type="InterPro" id="IPR014101">
    <property type="entry name" value="CrtISO"/>
</dbReference>
<dbReference type="AlphaFoldDB" id="A0A2I4KDZ6"/>
<comment type="cofactor">
    <cofactor evidence="2">
        <name>NAD(+)</name>
        <dbReference type="ChEBI" id="CHEBI:57540"/>
    </cofactor>
</comment>
<evidence type="ECO:0000256" key="1">
    <source>
        <dbReference type="ARBA" id="ARBA00000004"/>
    </source>
</evidence>
<organism evidence="21">
    <name type="scientific">Haematococcus lacustris</name>
    <name type="common">Green alga</name>
    <name type="synonym">Haematococcus pluvialis</name>
    <dbReference type="NCBI Taxonomy" id="44745"/>
    <lineage>
        <taxon>Eukaryota</taxon>
        <taxon>Viridiplantae</taxon>
        <taxon>Chlorophyta</taxon>
        <taxon>core chlorophytes</taxon>
        <taxon>Chlorophyceae</taxon>
        <taxon>CS clade</taxon>
        <taxon>Chlamydomonadales</taxon>
        <taxon>Haematococcaceae</taxon>
        <taxon>Haematococcus</taxon>
    </lineage>
</organism>
<dbReference type="NCBIfam" id="TIGR02730">
    <property type="entry name" value="carot_isom"/>
    <property type="match status" value="1"/>
</dbReference>
<keyword evidence="10" id="KW-0285">Flavoprotein</keyword>
<feature type="region of interest" description="Disordered" evidence="19">
    <location>
        <begin position="1"/>
        <end position="23"/>
    </location>
</feature>
<evidence type="ECO:0000256" key="6">
    <source>
        <dbReference type="ARBA" id="ARBA00004900"/>
    </source>
</evidence>
<dbReference type="PANTHER" id="PTHR46313">
    <property type="match status" value="1"/>
</dbReference>